<evidence type="ECO:0000256" key="1">
    <source>
        <dbReference type="SAM" id="Phobius"/>
    </source>
</evidence>
<dbReference type="SUPFAM" id="SSF55785">
    <property type="entry name" value="PYP-like sensor domain (PAS domain)"/>
    <property type="match status" value="2"/>
</dbReference>
<dbReference type="InterPro" id="IPR001610">
    <property type="entry name" value="PAC"/>
</dbReference>
<feature type="domain" description="PAC" evidence="3">
    <location>
        <begin position="166"/>
        <end position="219"/>
    </location>
</feature>
<evidence type="ECO:0000259" key="5">
    <source>
        <dbReference type="PROSITE" id="PS50887"/>
    </source>
</evidence>
<keyword evidence="1" id="KW-1133">Transmembrane helix</keyword>
<dbReference type="Pfam" id="PF00990">
    <property type="entry name" value="GGDEF"/>
    <property type="match status" value="1"/>
</dbReference>
<dbReference type="InterPro" id="IPR043128">
    <property type="entry name" value="Rev_trsase/Diguanyl_cyclase"/>
</dbReference>
<feature type="domain" description="GGDEF" evidence="5">
    <location>
        <begin position="365"/>
        <end position="498"/>
    </location>
</feature>
<accession>A0A839ILE5</accession>
<feature type="transmembrane region" description="Helical" evidence="1">
    <location>
        <begin position="21"/>
        <end position="40"/>
    </location>
</feature>
<protein>
    <submittedName>
        <fullName evidence="6">EAL domain-containing protein</fullName>
    </submittedName>
</protein>
<dbReference type="EMBL" id="JACJFM010000002">
    <property type="protein sequence ID" value="MBB1485362.1"/>
    <property type="molecule type" value="Genomic_DNA"/>
</dbReference>
<dbReference type="Gene3D" id="3.30.70.270">
    <property type="match status" value="1"/>
</dbReference>
<dbReference type="InterPro" id="IPR035965">
    <property type="entry name" value="PAS-like_dom_sf"/>
</dbReference>
<dbReference type="PROSITE" id="PS50887">
    <property type="entry name" value="GGDEF"/>
    <property type="match status" value="1"/>
</dbReference>
<dbReference type="SMART" id="SM00052">
    <property type="entry name" value="EAL"/>
    <property type="match status" value="1"/>
</dbReference>
<comment type="caution">
    <text evidence="6">The sequence shown here is derived from an EMBL/GenBank/DDBJ whole genome shotgun (WGS) entry which is preliminary data.</text>
</comment>
<dbReference type="AlphaFoldDB" id="A0A839ILE5"/>
<dbReference type="InterPro" id="IPR035919">
    <property type="entry name" value="EAL_sf"/>
</dbReference>
<keyword evidence="1" id="KW-0812">Transmembrane</keyword>
<dbReference type="InterPro" id="IPR001633">
    <property type="entry name" value="EAL_dom"/>
</dbReference>
<dbReference type="InterPro" id="IPR000160">
    <property type="entry name" value="GGDEF_dom"/>
</dbReference>
<dbReference type="PANTHER" id="PTHR44757:SF2">
    <property type="entry name" value="BIOFILM ARCHITECTURE MAINTENANCE PROTEIN MBAA"/>
    <property type="match status" value="1"/>
</dbReference>
<dbReference type="PROSITE" id="PS50113">
    <property type="entry name" value="PAC"/>
    <property type="match status" value="1"/>
</dbReference>
<dbReference type="SUPFAM" id="SSF55073">
    <property type="entry name" value="Nucleotide cyclase"/>
    <property type="match status" value="1"/>
</dbReference>
<dbReference type="PROSITE" id="PS50112">
    <property type="entry name" value="PAS"/>
    <property type="match status" value="2"/>
</dbReference>
<dbReference type="PANTHER" id="PTHR44757">
    <property type="entry name" value="DIGUANYLATE CYCLASE DGCP"/>
    <property type="match status" value="1"/>
</dbReference>
<feature type="domain" description="PAS" evidence="2">
    <location>
        <begin position="216"/>
        <end position="262"/>
    </location>
</feature>
<organism evidence="6 7">
    <name type="scientific">Oceanospirillum sediminis</name>
    <dbReference type="NCBI Taxonomy" id="2760088"/>
    <lineage>
        <taxon>Bacteria</taxon>
        <taxon>Pseudomonadati</taxon>
        <taxon>Pseudomonadota</taxon>
        <taxon>Gammaproteobacteria</taxon>
        <taxon>Oceanospirillales</taxon>
        <taxon>Oceanospirillaceae</taxon>
        <taxon>Oceanospirillum</taxon>
    </lineage>
</organism>
<evidence type="ECO:0000313" key="7">
    <source>
        <dbReference type="Proteomes" id="UP000565262"/>
    </source>
</evidence>
<name>A0A839ILE5_9GAMM</name>
<dbReference type="InterPro" id="IPR052155">
    <property type="entry name" value="Biofilm_reg_signaling"/>
</dbReference>
<feature type="domain" description="EAL" evidence="4">
    <location>
        <begin position="507"/>
        <end position="763"/>
    </location>
</feature>
<reference evidence="6 7" key="1">
    <citation type="submission" date="2020-08" db="EMBL/GenBank/DDBJ databases">
        <title>Oceanospirillum sp. nov. isolated from marine sediment.</title>
        <authorList>
            <person name="Ji X."/>
        </authorList>
    </citation>
    <scope>NUCLEOTIDE SEQUENCE [LARGE SCALE GENOMIC DNA]</scope>
    <source>
        <strain evidence="6 7">D5</strain>
    </source>
</reference>
<dbReference type="SMART" id="SM00086">
    <property type="entry name" value="PAC"/>
    <property type="match status" value="2"/>
</dbReference>
<dbReference type="InterPro" id="IPR013767">
    <property type="entry name" value="PAS_fold"/>
</dbReference>
<evidence type="ECO:0000313" key="6">
    <source>
        <dbReference type="EMBL" id="MBB1485362.1"/>
    </source>
</evidence>
<dbReference type="Proteomes" id="UP000565262">
    <property type="component" value="Unassembled WGS sequence"/>
</dbReference>
<sequence length="768" mass="86838">MSDLTHHPDKPLINKKSAISLPVRIATVYVVFSLFWIYFSDLLLHSIIYDPDLLIQLQTYKGWAFVLISGGLIYLLTYLDLKARLRVENQLSEQTLRLKQVLNSVSHSIIQYTPDGRITYTNQAARQLYQFSSDALPDNLISICRSDNDFHLLTASLTAQAEKGQYTGQIRLTQKSADNTSFTALIDWSAIIQDKQVTGFIAAITDVSQQQREQQQLDQAALVFDMADEGYMITDARGEILNVNPSFSRITGFTQDQVIGRTPAIMRSGHHDKAFYEALWDQLIRTGHWQGELVNKKADGEDQHIWQKIYALRNQQGIVKKYVAVMYEISNLKQSGIDDLTQLPNLPQLRDRLTTLIPEARQKREFFCIAYIDLDNFQGINDSFGHQLGDQLVQEVARRLVACTGPEDIIARQGGDEFIILGRNLNPQTGSAQFADLLLKTFELPFEIQEQKLFITASIGLCCYPEDGENTDTLLRNADTALFRAKDTGKNNYQFYTRQLTSNAVQKMEVELDLRRAITEAPEELEVFYQPQINLVTGMVSSAEALVRWQHPDGKRIGPDEFIPAAENTGLIIPLGQHVLRQSCLDFLNWQREGLELERICVNVSAVQLLRSSFYEDTQAILQETGIPPEALELEVTETALMKDDETVAHVLAQLQDKGIQIAIDDFGTGYSSLGRLQSLPVDRLKIDRSFMPEDAQAHGDHALITSVLSLASNLNLEVVAEGVETEYQAELLIRNRCQLAQGYLYSPPLPNSAFVEWVRRHTEVMQF</sequence>
<dbReference type="InterPro" id="IPR029787">
    <property type="entry name" value="Nucleotide_cyclase"/>
</dbReference>
<gene>
    <name evidence="6" type="ORF">H4O21_01855</name>
</gene>
<evidence type="ECO:0000259" key="4">
    <source>
        <dbReference type="PROSITE" id="PS50883"/>
    </source>
</evidence>
<dbReference type="SUPFAM" id="SSF141868">
    <property type="entry name" value="EAL domain-like"/>
    <property type="match status" value="1"/>
</dbReference>
<dbReference type="InterPro" id="IPR000014">
    <property type="entry name" value="PAS"/>
</dbReference>
<dbReference type="Gene3D" id="3.20.20.450">
    <property type="entry name" value="EAL domain"/>
    <property type="match status" value="1"/>
</dbReference>
<dbReference type="Pfam" id="PF00563">
    <property type="entry name" value="EAL"/>
    <property type="match status" value="1"/>
</dbReference>
<dbReference type="CDD" id="cd01949">
    <property type="entry name" value="GGDEF"/>
    <property type="match status" value="1"/>
</dbReference>
<evidence type="ECO:0000259" key="3">
    <source>
        <dbReference type="PROSITE" id="PS50113"/>
    </source>
</evidence>
<keyword evidence="1" id="KW-0472">Membrane</keyword>
<dbReference type="SMART" id="SM00267">
    <property type="entry name" value="GGDEF"/>
    <property type="match status" value="1"/>
</dbReference>
<feature type="domain" description="PAS" evidence="2">
    <location>
        <begin position="94"/>
        <end position="136"/>
    </location>
</feature>
<dbReference type="CDD" id="cd01948">
    <property type="entry name" value="EAL"/>
    <property type="match status" value="1"/>
</dbReference>
<dbReference type="GO" id="GO:0006355">
    <property type="term" value="P:regulation of DNA-templated transcription"/>
    <property type="evidence" value="ECO:0007669"/>
    <property type="project" value="InterPro"/>
</dbReference>
<dbReference type="Pfam" id="PF00989">
    <property type="entry name" value="PAS"/>
    <property type="match status" value="2"/>
</dbReference>
<dbReference type="NCBIfam" id="TIGR00254">
    <property type="entry name" value="GGDEF"/>
    <property type="match status" value="1"/>
</dbReference>
<dbReference type="InterPro" id="IPR000700">
    <property type="entry name" value="PAS-assoc_C"/>
</dbReference>
<dbReference type="PROSITE" id="PS50883">
    <property type="entry name" value="EAL"/>
    <property type="match status" value="1"/>
</dbReference>
<dbReference type="CDD" id="cd00130">
    <property type="entry name" value="PAS"/>
    <property type="match status" value="2"/>
</dbReference>
<dbReference type="Gene3D" id="3.30.450.20">
    <property type="entry name" value="PAS domain"/>
    <property type="match status" value="2"/>
</dbReference>
<dbReference type="RefSeq" id="WP_182807149.1">
    <property type="nucleotide sequence ID" value="NZ_JACJFM010000002.1"/>
</dbReference>
<feature type="transmembrane region" description="Helical" evidence="1">
    <location>
        <begin position="60"/>
        <end position="79"/>
    </location>
</feature>
<proteinExistence type="predicted"/>
<evidence type="ECO:0000259" key="2">
    <source>
        <dbReference type="PROSITE" id="PS50112"/>
    </source>
</evidence>
<dbReference type="NCBIfam" id="TIGR00229">
    <property type="entry name" value="sensory_box"/>
    <property type="match status" value="2"/>
</dbReference>
<keyword evidence="7" id="KW-1185">Reference proteome</keyword>
<dbReference type="SMART" id="SM00091">
    <property type="entry name" value="PAS"/>
    <property type="match status" value="2"/>
</dbReference>